<accession>A0A0M2UY03</accession>
<evidence type="ECO:0000313" key="2">
    <source>
        <dbReference type="Proteomes" id="UP000034954"/>
    </source>
</evidence>
<dbReference type="EMBL" id="LAQJ01000035">
    <property type="protein sequence ID" value="KKO20973.1"/>
    <property type="molecule type" value="Genomic_DNA"/>
</dbReference>
<protein>
    <submittedName>
        <fullName evidence="1">Uncharacterized protein</fullName>
    </submittedName>
</protein>
<gene>
    <name evidence="1" type="ORF">BROFUL_00308</name>
</gene>
<keyword evidence="2" id="KW-1185">Reference proteome</keyword>
<dbReference type="Proteomes" id="UP000034954">
    <property type="component" value="Unassembled WGS sequence"/>
</dbReference>
<proteinExistence type="predicted"/>
<organism evidence="1 2">
    <name type="scientific">Candidatus Brocadia fulgida</name>
    <dbReference type="NCBI Taxonomy" id="380242"/>
    <lineage>
        <taxon>Bacteria</taxon>
        <taxon>Pseudomonadati</taxon>
        <taxon>Planctomycetota</taxon>
        <taxon>Candidatus Brocadiia</taxon>
        <taxon>Candidatus Brocadiales</taxon>
        <taxon>Candidatus Brocadiaceae</taxon>
        <taxon>Candidatus Brocadia</taxon>
    </lineage>
</organism>
<dbReference type="AlphaFoldDB" id="A0A0M2UY03"/>
<reference evidence="1 2" key="1">
    <citation type="journal article" date="2013" name="BMC Microbiol.">
        <title>Identification of the type II cytochrome c maturation pathway in anammox bacteria by comparative genomics.</title>
        <authorList>
            <person name="Ferousi C."/>
            <person name="Speth D.R."/>
            <person name="Reimann J."/>
            <person name="Op den Camp H.J."/>
            <person name="Allen J.W."/>
            <person name="Keltjens J.T."/>
            <person name="Jetten M.S."/>
        </authorList>
    </citation>
    <scope>NUCLEOTIDE SEQUENCE [LARGE SCALE GENOMIC DNA]</scope>
    <source>
        <strain evidence="1">RU1</strain>
    </source>
</reference>
<name>A0A0M2UY03_9BACT</name>
<evidence type="ECO:0000313" key="1">
    <source>
        <dbReference type="EMBL" id="KKO20973.1"/>
    </source>
</evidence>
<comment type="caution">
    <text evidence="1">The sequence shown here is derived from an EMBL/GenBank/DDBJ whole genome shotgun (WGS) entry which is preliminary data.</text>
</comment>
<sequence>MFTIPCRGEAFAIHWHTGIHTPVRQMLRPYLFKN</sequence>